<keyword evidence="3" id="KW-0328">Glycosyltransferase</keyword>
<dbReference type="InterPro" id="IPR001173">
    <property type="entry name" value="Glyco_trans_2-like"/>
</dbReference>
<evidence type="ECO:0000256" key="9">
    <source>
        <dbReference type="ARBA" id="ARBA00040345"/>
    </source>
</evidence>
<feature type="domain" description="Glycosyltransferase 2-like" evidence="10">
    <location>
        <begin position="16"/>
        <end position="157"/>
    </location>
</feature>
<dbReference type="Gene3D" id="3.90.550.10">
    <property type="entry name" value="Spore Coat Polysaccharide Biosynthesis Protein SpsA, Chain A"/>
    <property type="match status" value="1"/>
</dbReference>
<dbReference type="InterPro" id="IPR029044">
    <property type="entry name" value="Nucleotide-diphossugar_trans"/>
</dbReference>
<evidence type="ECO:0000259" key="10">
    <source>
        <dbReference type="Pfam" id="PF00535"/>
    </source>
</evidence>
<dbReference type="PANTHER" id="PTHR43646:SF2">
    <property type="entry name" value="GLYCOSYLTRANSFERASE 2-LIKE DOMAIN-CONTAINING PROTEIN"/>
    <property type="match status" value="1"/>
</dbReference>
<evidence type="ECO:0000256" key="6">
    <source>
        <dbReference type="ARBA" id="ARBA00037281"/>
    </source>
</evidence>
<evidence type="ECO:0000256" key="5">
    <source>
        <dbReference type="ARBA" id="ARBA00023136"/>
    </source>
</evidence>
<evidence type="ECO:0000256" key="3">
    <source>
        <dbReference type="ARBA" id="ARBA00022676"/>
    </source>
</evidence>
<protein>
    <recommendedName>
        <fullName evidence="9">4,4'-diaponeurosporenoate glycosyltransferase</fullName>
    </recommendedName>
</protein>
<evidence type="ECO:0000256" key="4">
    <source>
        <dbReference type="ARBA" id="ARBA00022679"/>
    </source>
</evidence>
<dbReference type="EMBL" id="BAAARE010000004">
    <property type="protein sequence ID" value="GAA2476068.1"/>
    <property type="molecule type" value="Genomic_DNA"/>
</dbReference>
<keyword evidence="12" id="KW-1185">Reference proteome</keyword>
<proteinExistence type="inferred from homology"/>
<dbReference type="CDD" id="cd00761">
    <property type="entry name" value="Glyco_tranf_GTA_type"/>
    <property type="match status" value="1"/>
</dbReference>
<accession>A0ABP5Y6R1</accession>
<name>A0ABP5Y6R1_9MICO</name>
<dbReference type="Proteomes" id="UP001500730">
    <property type="component" value="Unassembled WGS sequence"/>
</dbReference>
<evidence type="ECO:0000313" key="12">
    <source>
        <dbReference type="Proteomes" id="UP001500730"/>
    </source>
</evidence>
<comment type="similarity">
    <text evidence="8">Belongs to the glycosyltransferase 2 family. CrtQ subfamily.</text>
</comment>
<sequence length="263" mass="28662">MTGPAPLGAGEVRLWVVVPAFDEAAGIAGTIAALAAQRDRDFRLVVVDNASTDGTAVEVRTACAAYGLGVSVITETRKGTGAASDTGVRHAIAHGATHVLRTDADTLPVRDWTAAGRRAFIEGADLVTGPMRARTDEVRLRPWERVVLPGVIGFCQAFGRFRPSNRSPELKGPYRMSPGCNLGVSAAAYEACGGFPRTAIEELHEDRELVNRVRRVSSRVEYRRDLVVHASVRRLRAYGLRNTLRWYLDHGHRPDVVDVREIA</sequence>
<evidence type="ECO:0000256" key="1">
    <source>
        <dbReference type="ARBA" id="ARBA00004236"/>
    </source>
</evidence>
<evidence type="ECO:0000313" key="11">
    <source>
        <dbReference type="EMBL" id="GAA2476068.1"/>
    </source>
</evidence>
<keyword evidence="4" id="KW-0808">Transferase</keyword>
<dbReference type="SUPFAM" id="SSF53448">
    <property type="entry name" value="Nucleotide-diphospho-sugar transferases"/>
    <property type="match status" value="1"/>
</dbReference>
<comment type="caution">
    <text evidence="11">The sequence shown here is derived from an EMBL/GenBank/DDBJ whole genome shotgun (WGS) entry which is preliminary data.</text>
</comment>
<comment type="pathway">
    <text evidence="7">Carotenoid biosynthesis; staphyloxanthin biosynthesis; staphyloxanthin from farnesyl diphosphate: step 4/5.</text>
</comment>
<keyword evidence="2" id="KW-1003">Cell membrane</keyword>
<dbReference type="RefSeq" id="WP_344253868.1">
    <property type="nucleotide sequence ID" value="NZ_BAAARE010000004.1"/>
</dbReference>
<dbReference type="Pfam" id="PF00535">
    <property type="entry name" value="Glycos_transf_2"/>
    <property type="match status" value="1"/>
</dbReference>
<reference evidence="12" key="1">
    <citation type="journal article" date="2019" name="Int. J. Syst. Evol. Microbiol.">
        <title>The Global Catalogue of Microorganisms (GCM) 10K type strain sequencing project: providing services to taxonomists for standard genome sequencing and annotation.</title>
        <authorList>
            <consortium name="The Broad Institute Genomics Platform"/>
            <consortium name="The Broad Institute Genome Sequencing Center for Infectious Disease"/>
            <person name="Wu L."/>
            <person name="Ma J."/>
        </authorList>
    </citation>
    <scope>NUCLEOTIDE SEQUENCE [LARGE SCALE GENOMIC DNA]</scope>
    <source>
        <strain evidence="12">JCM 16259</strain>
    </source>
</reference>
<evidence type="ECO:0000256" key="2">
    <source>
        <dbReference type="ARBA" id="ARBA00022475"/>
    </source>
</evidence>
<dbReference type="PANTHER" id="PTHR43646">
    <property type="entry name" value="GLYCOSYLTRANSFERASE"/>
    <property type="match status" value="1"/>
</dbReference>
<organism evidence="11 12">
    <name type="scientific">Terrabacter carboxydivorans</name>
    <dbReference type="NCBI Taxonomy" id="619730"/>
    <lineage>
        <taxon>Bacteria</taxon>
        <taxon>Bacillati</taxon>
        <taxon>Actinomycetota</taxon>
        <taxon>Actinomycetes</taxon>
        <taxon>Micrococcales</taxon>
        <taxon>Intrasporangiaceae</taxon>
        <taxon>Terrabacter</taxon>
    </lineage>
</organism>
<evidence type="ECO:0000256" key="8">
    <source>
        <dbReference type="ARBA" id="ARBA00038120"/>
    </source>
</evidence>
<keyword evidence="5" id="KW-0472">Membrane</keyword>
<comment type="function">
    <text evidence="6">Catalyzes the glycosylation of 4,4'-diaponeurosporenoate, i.e. the esterification of glucose at the C1'' position with the carboxyl group of 4,4'-diaponeurosporenic acid, to form glycosyl-4,4'-diaponeurosporenoate. This is a step in the biosynthesis of staphyloxanthin, an orange pigment present in most staphylococci strains.</text>
</comment>
<gene>
    <name evidence="11" type="ORF">GCM10009858_11870</name>
</gene>
<comment type="subcellular location">
    <subcellularLocation>
        <location evidence="1">Cell membrane</location>
    </subcellularLocation>
</comment>
<evidence type="ECO:0000256" key="7">
    <source>
        <dbReference type="ARBA" id="ARBA00037904"/>
    </source>
</evidence>